<gene>
    <name evidence="1" type="ORF">E7Z59_10720</name>
</gene>
<evidence type="ECO:0000313" key="2">
    <source>
        <dbReference type="Proteomes" id="UP000305939"/>
    </source>
</evidence>
<comment type="caution">
    <text evidence="1">The sequence shown here is derived from an EMBL/GenBank/DDBJ whole genome shotgun (WGS) entry which is preliminary data.</text>
</comment>
<dbReference type="InterPro" id="IPR019734">
    <property type="entry name" value="TPR_rpt"/>
</dbReference>
<organism evidence="1 2">
    <name type="scientific">Robertkochia marina</name>
    <dbReference type="NCBI Taxonomy" id="1227945"/>
    <lineage>
        <taxon>Bacteria</taxon>
        <taxon>Pseudomonadati</taxon>
        <taxon>Bacteroidota</taxon>
        <taxon>Flavobacteriia</taxon>
        <taxon>Flavobacteriales</taxon>
        <taxon>Flavobacteriaceae</taxon>
        <taxon>Robertkochia</taxon>
    </lineage>
</organism>
<dbReference type="InterPro" id="IPR011990">
    <property type="entry name" value="TPR-like_helical_dom_sf"/>
</dbReference>
<dbReference type="EMBL" id="SSMC01000003">
    <property type="protein sequence ID" value="THD66280.1"/>
    <property type="molecule type" value="Genomic_DNA"/>
</dbReference>
<dbReference type="Pfam" id="PF13424">
    <property type="entry name" value="TPR_12"/>
    <property type="match status" value="1"/>
</dbReference>
<dbReference type="PANTHER" id="PTHR19959">
    <property type="entry name" value="KINESIN LIGHT CHAIN"/>
    <property type="match status" value="1"/>
</dbReference>
<sequence length="570" mass="66443">MRLRTTPKRMIMEPSMFIENVEKALETTRDHAERFTLQNYLVELYRKTNRMEEAVALLRTIIKDQSEGDRSDSNTLAALYNNLGLLLKSTAIQEAISSFREADKLYRENEMENALRIAGVNYQLSQLFTHLKDEYYTKKYLKECLVYFNRVETGQVFEAKARAHDQLGQLYSEKLLLFDARNHYKKALDIYQQIYSGKEADIAMIIGSLLNNLGVTYRQMESFKQSEDYFKRTLEHYETLESKSQGFLPWIGSTLTNLSNLYAEHQSTEEAMYYGDKALKVYTHLSKKEPEHYEHYLATSLHNMGVLFMENDPDKAEDYFRKAITLRRGLADKEPHAFNADLAASLMNLVELYHSRWEFTLKKEFKSKALALLGMTDKIAKELPVNHPAVQNILNDLDYYNGRFRNEDVSGLHYLKISREMMPLRQEVNSTILPGEKIAYQEKILKILRGHVMKFPGHYRGMESFSDALSEQAWYYLRLGKTKKAAALLREMRQLKSDLSSEAKCNLAHYYLLSGNELRALEFYKQILPLKNEDKKSMKETLMKDFSTLRSDGILMTPPQAVEELLEHYT</sequence>
<keyword evidence="2" id="KW-1185">Reference proteome</keyword>
<dbReference type="SMART" id="SM00028">
    <property type="entry name" value="TPR"/>
    <property type="match status" value="7"/>
</dbReference>
<accession>A0A4S3LXJ6</accession>
<dbReference type="Pfam" id="PF13374">
    <property type="entry name" value="TPR_10"/>
    <property type="match status" value="1"/>
</dbReference>
<dbReference type="PANTHER" id="PTHR19959:SF119">
    <property type="entry name" value="FUNGAL LIPASE-LIKE DOMAIN-CONTAINING PROTEIN"/>
    <property type="match status" value="1"/>
</dbReference>
<reference evidence="1 2" key="1">
    <citation type="submission" date="2019-04" db="EMBL/GenBank/DDBJ databases">
        <title>Draft genome sequence of Robertkochia marina CC-AMO-30D.</title>
        <authorList>
            <person name="Hameed A."/>
            <person name="Lin S.-Y."/>
            <person name="Shahina M."/>
            <person name="Lai W.-A."/>
            <person name="Young C.-C."/>
        </authorList>
    </citation>
    <scope>NUCLEOTIDE SEQUENCE [LARGE SCALE GENOMIC DNA]</scope>
    <source>
        <strain evidence="1 2">CC-AMO-30D</strain>
    </source>
</reference>
<dbReference type="Pfam" id="PF13176">
    <property type="entry name" value="TPR_7"/>
    <property type="match status" value="1"/>
</dbReference>
<proteinExistence type="predicted"/>
<dbReference type="Proteomes" id="UP000305939">
    <property type="component" value="Unassembled WGS sequence"/>
</dbReference>
<dbReference type="OrthoDB" id="1184030at2"/>
<dbReference type="Gene3D" id="1.25.40.10">
    <property type="entry name" value="Tetratricopeptide repeat domain"/>
    <property type="match status" value="4"/>
</dbReference>
<dbReference type="SUPFAM" id="SSF48452">
    <property type="entry name" value="TPR-like"/>
    <property type="match status" value="2"/>
</dbReference>
<evidence type="ECO:0000313" key="1">
    <source>
        <dbReference type="EMBL" id="THD66280.1"/>
    </source>
</evidence>
<protein>
    <submittedName>
        <fullName evidence="1">Tetratricopeptide repeat protein</fullName>
    </submittedName>
</protein>
<name>A0A4S3LXJ6_9FLAO</name>
<dbReference type="AlphaFoldDB" id="A0A4S3LXJ6"/>